<dbReference type="EMBL" id="CU633901">
    <property type="protein sequence ID" value="CAP69299.1"/>
    <property type="molecule type" value="Genomic_DNA"/>
</dbReference>
<dbReference type="HOGENOM" id="CLU_424593_0_0_1"/>
<dbReference type="OrthoDB" id="5352492at2759"/>
<accession>B2AY25</accession>
<sequence>MIPGSTTTPAPPDAVTLGDLIGGAMGNDSKDLLPPFVNNIQFKRPKSQNQLSVIFEKLLPEQKDAADSAAGKDQAPLPAHFVFSMILNVFGFCFSYTQCQESSVATASSSEKAKPAPKPTKRIVSASLNDIPDIDIPLIGAVPKPVDQILYLWVQDTSETTEPKATDDKNQKATLKSLTYGEVQAINKVRGSKAAPLVFKKTQQGKLEDSTVVLAAGHHFAGPLSISNIGFGWKGTLKDGALSIVFDASVLVGPIGFALLGFKLEFPITEMTSLQNLPAPKVTVDGLAASFSKPLLTISGAFMHKVVEGNDMYAGALLIGYNVYLFQAAGFYGELTDPATDRRFKSAFMFCLVAGLGYNSSIRMPSAAEIPTFPLIAPPGGVITSKVDSFWVAAGVKVTAFPVLKVDAVLVLSFDPSVKIGIFGLAVADLPPPPPGSSSPGKFVHVELGLSATVDVALGVMKIEGQLMPASYVLDPNCHLTGGFAVYSWFDSPDPDLRGDWVFTIGGYHRSFKPPAHYPVPPRLGISWPLSSRISITGEAYFAVTPKMCMGGGRLDVTLRAGPLRAWFNAYADFLINYKPFHFTAEGGVSVGVEGVIDFCSASITGNDVRCQLWKLASASGGSMISSCVKTTTANQGVLVLERAS</sequence>
<evidence type="ECO:0000259" key="1">
    <source>
        <dbReference type="Pfam" id="PF20248"/>
    </source>
</evidence>
<dbReference type="GeneID" id="6193094"/>
<reference evidence="2" key="2">
    <citation type="submission" date="2008-07" db="EMBL/GenBank/DDBJ databases">
        <authorList>
            <person name="Genoscope - CEA"/>
        </authorList>
    </citation>
    <scope>NUCLEOTIDE SEQUENCE</scope>
    <source>
        <strain evidence="2">S mat+</strain>
    </source>
</reference>
<dbReference type="AlphaFoldDB" id="B2AY25"/>
<protein>
    <submittedName>
        <fullName evidence="2">Podospora anserina S mat+ genomic DNA chromosome 1, supercontig 2</fullName>
    </submittedName>
</protein>
<dbReference type="Pfam" id="PF20248">
    <property type="entry name" value="DUF6603"/>
    <property type="match status" value="1"/>
</dbReference>
<gene>
    <name evidence="2" type="ORF">PODANS_1_9630</name>
</gene>
<dbReference type="VEuPathDB" id="FungiDB:PODANS_1_9630"/>
<proteinExistence type="predicted"/>
<dbReference type="InterPro" id="IPR046538">
    <property type="entry name" value="DUF6603"/>
</dbReference>
<dbReference type="KEGG" id="pan:PODANSg5661"/>
<evidence type="ECO:0000313" key="2">
    <source>
        <dbReference type="EMBL" id="CAP69299.1"/>
    </source>
</evidence>
<reference evidence="2" key="1">
    <citation type="journal article" date="2008" name="Genome Biol.">
        <title>The genome sequence of the model ascomycete fungus Podospora anserina.</title>
        <authorList>
            <person name="Espagne E."/>
            <person name="Lespinet O."/>
            <person name="Malagnac F."/>
            <person name="Da Silva C."/>
            <person name="Jaillon O."/>
            <person name="Porcel B.M."/>
            <person name="Couloux A."/>
            <person name="Aury J.-M."/>
            <person name="Segurens B."/>
            <person name="Poulain J."/>
            <person name="Anthouard V."/>
            <person name="Grossetete S."/>
            <person name="Khalili H."/>
            <person name="Coppin E."/>
            <person name="Dequard-Chablat M."/>
            <person name="Picard M."/>
            <person name="Contamine V."/>
            <person name="Arnaise S."/>
            <person name="Bourdais A."/>
            <person name="Berteaux-Lecellier V."/>
            <person name="Gautheret D."/>
            <person name="de Vries R.P."/>
            <person name="Battaglia E."/>
            <person name="Coutinho P.M."/>
            <person name="Danchin E.G.J."/>
            <person name="Henrissat B."/>
            <person name="El Khoury R."/>
            <person name="Sainsard-Chanet A."/>
            <person name="Boivin A."/>
            <person name="Pinan-Lucarre B."/>
            <person name="Sellem C.H."/>
            <person name="Debuchy R."/>
            <person name="Wincker P."/>
            <person name="Weissenbach J."/>
            <person name="Silar P."/>
        </authorList>
    </citation>
    <scope>NUCLEOTIDE SEQUENCE [LARGE SCALE GENOMIC DNA]</scope>
    <source>
        <strain evidence="2">S mat+</strain>
    </source>
</reference>
<dbReference type="RefSeq" id="XP_001908626.1">
    <property type="nucleotide sequence ID" value="XM_001908591.1"/>
</dbReference>
<name>B2AY25_PODAN</name>
<organism evidence="2">
    <name type="scientific">Podospora anserina (strain S / ATCC MYA-4624 / DSM 980 / FGSC 10383)</name>
    <name type="common">Pleurage anserina</name>
    <dbReference type="NCBI Taxonomy" id="515849"/>
    <lineage>
        <taxon>Eukaryota</taxon>
        <taxon>Fungi</taxon>
        <taxon>Dikarya</taxon>
        <taxon>Ascomycota</taxon>
        <taxon>Pezizomycotina</taxon>
        <taxon>Sordariomycetes</taxon>
        <taxon>Sordariomycetidae</taxon>
        <taxon>Sordariales</taxon>
        <taxon>Podosporaceae</taxon>
        <taxon>Podospora</taxon>
        <taxon>Podospora anserina</taxon>
    </lineage>
</organism>
<feature type="domain" description="DUF6603" evidence="1">
    <location>
        <begin position="221"/>
        <end position="606"/>
    </location>
</feature>